<evidence type="ECO:0000256" key="1">
    <source>
        <dbReference type="ARBA" id="ARBA00004141"/>
    </source>
</evidence>
<proteinExistence type="inferred from homology"/>
<feature type="transmembrane region" description="Helical" evidence="8">
    <location>
        <begin position="289"/>
        <end position="306"/>
    </location>
</feature>
<feature type="transmembrane region" description="Helical" evidence="8">
    <location>
        <begin position="144"/>
        <end position="166"/>
    </location>
</feature>
<comment type="subcellular location">
    <subcellularLocation>
        <location evidence="1">Membrane</location>
        <topology evidence="1">Multi-pass membrane protein</topology>
    </subcellularLocation>
</comment>
<evidence type="ECO:0000313" key="9">
    <source>
        <dbReference type="EMBL" id="MBW2960990.1"/>
    </source>
</evidence>
<dbReference type="GO" id="GO:0016757">
    <property type="term" value="F:glycosyltransferase activity"/>
    <property type="evidence" value="ECO:0007669"/>
    <property type="project" value="UniProtKB-KW"/>
</dbReference>
<dbReference type="RefSeq" id="WP_219039276.1">
    <property type="nucleotide sequence ID" value="NZ_JAHWDF010000003.1"/>
</dbReference>
<dbReference type="Proteomes" id="UP000719267">
    <property type="component" value="Unassembled WGS sequence"/>
</dbReference>
<keyword evidence="4 8" id="KW-0812">Transmembrane</keyword>
<keyword evidence="10" id="KW-1185">Reference proteome</keyword>
<feature type="transmembrane region" description="Helical" evidence="8">
    <location>
        <begin position="222"/>
        <end position="243"/>
    </location>
</feature>
<feature type="transmembrane region" description="Helical" evidence="8">
    <location>
        <begin position="410"/>
        <end position="428"/>
    </location>
</feature>
<dbReference type="InterPro" id="IPR049829">
    <property type="entry name" value="MptA/B-like"/>
</dbReference>
<keyword evidence="5 8" id="KW-1133">Transmembrane helix</keyword>
<organism evidence="9 10">
    <name type="scientific">Mesonia aestuariivivens</name>
    <dbReference type="NCBI Taxonomy" id="2796128"/>
    <lineage>
        <taxon>Bacteria</taxon>
        <taxon>Pseudomonadati</taxon>
        <taxon>Bacteroidota</taxon>
        <taxon>Flavobacteriia</taxon>
        <taxon>Flavobacteriales</taxon>
        <taxon>Flavobacteriaceae</taxon>
        <taxon>Mesonia</taxon>
    </lineage>
</organism>
<keyword evidence="6 8" id="KW-0472">Membrane</keyword>
<evidence type="ECO:0000256" key="3">
    <source>
        <dbReference type="ARBA" id="ARBA00022679"/>
    </source>
</evidence>
<gene>
    <name evidence="9" type="primary">mptB</name>
    <name evidence="9" type="ORF">KW502_04155</name>
</gene>
<feature type="transmembrane region" description="Helical" evidence="8">
    <location>
        <begin position="255"/>
        <end position="277"/>
    </location>
</feature>
<feature type="transmembrane region" description="Helical" evidence="8">
    <location>
        <begin position="318"/>
        <end position="340"/>
    </location>
</feature>
<evidence type="ECO:0000313" key="10">
    <source>
        <dbReference type="Proteomes" id="UP000719267"/>
    </source>
</evidence>
<evidence type="ECO:0000256" key="5">
    <source>
        <dbReference type="ARBA" id="ARBA00022989"/>
    </source>
</evidence>
<feature type="transmembrane region" description="Helical" evidence="8">
    <location>
        <begin position="349"/>
        <end position="371"/>
    </location>
</feature>
<protein>
    <submittedName>
        <fullName evidence="9">Polyprenol phosphomannose-dependent alpha 1,6 mannosyltransferase MptB</fullName>
    </submittedName>
</protein>
<comment type="caution">
    <text evidence="9">The sequence shown here is derived from an EMBL/GenBank/DDBJ whole genome shotgun (WGS) entry which is preliminary data.</text>
</comment>
<sequence length="437" mass="50552">MMLALCAFYFSFAYNLVRTDFVKLSSLYLALFFLSFKLIQQQKTNWKLLLGFGIACRLLFLFALPNLSQDFYRFIWDGRLIVEGINPYLSTPQQWLASGKIAAIVQGEELVKGMQALNASHFTNYPPVSQFVYALAGIVTPKNILGSVMVMRIVLIFTDVITFIFFRKLLQYLKLPLHQAFWYFLNPLVIIELTGNLHFEGLMVMFLVIAFYLLLKKKLIWAAILFGLSVSVKLLPLVLLPLFFNYFRKQEQLNIYKLITFYGVNFLSVLLTFLPFLSVNLIQNFGDSVALWFNTFEFNASLYYIIRWVGFQTMGWNIISIAGKILSVIILLSVLSLAFFRKNNSCQRLFVSMLFALSIYFLCATTIHPWYVITPLAISILTRYRFILIWSVSVMLSYSAYRTNGFEEKLYLVALEYILVISVVAYEFKSTKKLFCG</sequence>
<dbReference type="NCBIfam" id="NF038066">
    <property type="entry name" value="MptB"/>
    <property type="match status" value="1"/>
</dbReference>
<evidence type="ECO:0000256" key="8">
    <source>
        <dbReference type="SAM" id="Phobius"/>
    </source>
</evidence>
<keyword evidence="3" id="KW-0808">Transferase</keyword>
<feature type="transmembrane region" description="Helical" evidence="8">
    <location>
        <begin position="197"/>
        <end position="215"/>
    </location>
</feature>
<accession>A0ABS6VZH0</accession>
<evidence type="ECO:0000256" key="6">
    <source>
        <dbReference type="ARBA" id="ARBA00023136"/>
    </source>
</evidence>
<dbReference type="EMBL" id="JAHWDF010000003">
    <property type="protein sequence ID" value="MBW2960990.1"/>
    <property type="molecule type" value="Genomic_DNA"/>
</dbReference>
<evidence type="ECO:0000256" key="7">
    <source>
        <dbReference type="ARBA" id="ARBA00043987"/>
    </source>
</evidence>
<name>A0ABS6VZH0_9FLAO</name>
<dbReference type="Pfam" id="PF26314">
    <property type="entry name" value="MptA_B_family"/>
    <property type="match status" value="1"/>
</dbReference>
<keyword evidence="2 9" id="KW-0328">Glycosyltransferase</keyword>
<feature type="transmembrane region" description="Helical" evidence="8">
    <location>
        <begin position="23"/>
        <end position="39"/>
    </location>
</feature>
<reference evidence="9 10" key="1">
    <citation type="submission" date="2021-07" db="EMBL/GenBank/DDBJ databases">
        <title>Mesonia aestuariivivens sp. nov., isolated from a tidal flat.</title>
        <authorList>
            <person name="Kim Y.-O."/>
            <person name="Yoon J.-H."/>
        </authorList>
    </citation>
    <scope>NUCLEOTIDE SEQUENCE [LARGE SCALE GENOMIC DNA]</scope>
    <source>
        <strain evidence="9 10">JHPTF-M18</strain>
    </source>
</reference>
<feature type="transmembrane region" description="Helical" evidence="8">
    <location>
        <begin position="377"/>
        <end position="398"/>
    </location>
</feature>
<comment type="similarity">
    <text evidence="7">Belongs to the MptA/B family.</text>
</comment>
<evidence type="ECO:0000256" key="4">
    <source>
        <dbReference type="ARBA" id="ARBA00022692"/>
    </source>
</evidence>
<evidence type="ECO:0000256" key="2">
    <source>
        <dbReference type="ARBA" id="ARBA00022676"/>
    </source>
</evidence>
<feature type="transmembrane region" description="Helical" evidence="8">
    <location>
        <begin position="46"/>
        <end position="64"/>
    </location>
</feature>